<dbReference type="RefSeq" id="WP_192730385.1">
    <property type="nucleotide sequence ID" value="NZ_BAAAVL010000019.1"/>
</dbReference>
<dbReference type="Proteomes" id="UP000620262">
    <property type="component" value="Unassembled WGS sequence"/>
</dbReference>
<protein>
    <submittedName>
        <fullName evidence="2">CubicO group peptidase (Beta-lactamase class C family)</fullName>
    </submittedName>
</protein>
<dbReference type="Pfam" id="PF00144">
    <property type="entry name" value="Beta-lactamase"/>
    <property type="match status" value="1"/>
</dbReference>
<dbReference type="PANTHER" id="PTHR46825">
    <property type="entry name" value="D-ALANYL-D-ALANINE-CARBOXYPEPTIDASE/ENDOPEPTIDASE AMPH"/>
    <property type="match status" value="1"/>
</dbReference>
<organism evidence="2 3">
    <name type="scientific">Rhizobium viscosum</name>
    <name type="common">Arthrobacter viscosus</name>
    <dbReference type="NCBI Taxonomy" id="1673"/>
    <lineage>
        <taxon>Bacteria</taxon>
        <taxon>Pseudomonadati</taxon>
        <taxon>Pseudomonadota</taxon>
        <taxon>Alphaproteobacteria</taxon>
        <taxon>Hyphomicrobiales</taxon>
        <taxon>Rhizobiaceae</taxon>
        <taxon>Rhizobium/Agrobacterium group</taxon>
        <taxon>Rhizobium</taxon>
    </lineage>
</organism>
<dbReference type="InterPro" id="IPR001466">
    <property type="entry name" value="Beta-lactam-related"/>
</dbReference>
<proteinExistence type="predicted"/>
<dbReference type="Gene3D" id="3.40.710.10">
    <property type="entry name" value="DD-peptidase/beta-lactamase superfamily"/>
    <property type="match status" value="1"/>
</dbReference>
<dbReference type="InterPro" id="IPR012338">
    <property type="entry name" value="Beta-lactam/transpept-like"/>
</dbReference>
<gene>
    <name evidence="2" type="ORF">H4W29_003907</name>
</gene>
<dbReference type="PANTHER" id="PTHR46825:SF9">
    <property type="entry name" value="BETA-LACTAMASE-RELATED DOMAIN-CONTAINING PROTEIN"/>
    <property type="match status" value="1"/>
</dbReference>
<dbReference type="InterPro" id="IPR050491">
    <property type="entry name" value="AmpC-like"/>
</dbReference>
<dbReference type="SUPFAM" id="SSF56601">
    <property type="entry name" value="beta-lactamase/transpeptidase-like"/>
    <property type="match status" value="1"/>
</dbReference>
<accession>A0ABR9IU49</accession>
<reference evidence="2 3" key="1">
    <citation type="submission" date="2020-10" db="EMBL/GenBank/DDBJ databases">
        <title>Sequencing the genomes of 1000 actinobacteria strains.</title>
        <authorList>
            <person name="Klenk H.-P."/>
        </authorList>
    </citation>
    <scope>NUCLEOTIDE SEQUENCE [LARGE SCALE GENOMIC DNA]</scope>
    <source>
        <strain evidence="2 3">DSM 7307</strain>
    </source>
</reference>
<feature type="domain" description="Beta-lactamase-related" evidence="1">
    <location>
        <begin position="12"/>
        <end position="318"/>
    </location>
</feature>
<sequence>MTEAERVDQLFETWNNQDSPGCAVAVMRDGNLVYKRGFGMANLAHGIAIGPATVFHSASVSKQFTAFAILLLSSEGKLSLDDAVRKYVPDLPDFGVPITLRHLLHHTSGIRDHWELLSLAGWRYSRDLITDDDILAVVSRQQDLNFQPGDEHLYCNTGYALLAQVVKTVSGQSLRAFTSARIFEPLGMRHTFFRDNYAEVVRNVADGYVKTELGVEISNTNFDTVGATSLLTTVEDLALWDENFYHARVGGPDVIAGMLERGRLNDGSEIGYASGLGIGTYRGVRIVEHTGGDAGFRSDLIRFPEQHFSVAILANLGSIVPSDLARGIADIYLADVLQPVQEPAPNTFSQPDANALELLTGYYTEPRLAGGVARLATHEGKLLVGYDIEYGRYALEAVDDRRFRFSDFPNYEIELEQQEGQPATELTSYLDGKRRYQYRRLPAYTPSSKELADLAGCYRPVENDMPYEVNVTEAGLAFKSVKSQEITLTAVAPDHFLGDGDRFTFTRDADGRVTGMLMNSGRIRNFRFERL</sequence>
<evidence type="ECO:0000259" key="1">
    <source>
        <dbReference type="Pfam" id="PF00144"/>
    </source>
</evidence>
<comment type="caution">
    <text evidence="2">The sequence shown here is derived from an EMBL/GenBank/DDBJ whole genome shotgun (WGS) entry which is preliminary data.</text>
</comment>
<dbReference type="EMBL" id="JADBEC010000001">
    <property type="protein sequence ID" value="MBE1506726.1"/>
    <property type="molecule type" value="Genomic_DNA"/>
</dbReference>
<evidence type="ECO:0000313" key="3">
    <source>
        <dbReference type="Proteomes" id="UP000620262"/>
    </source>
</evidence>
<keyword evidence="3" id="KW-1185">Reference proteome</keyword>
<evidence type="ECO:0000313" key="2">
    <source>
        <dbReference type="EMBL" id="MBE1506726.1"/>
    </source>
</evidence>
<name>A0ABR9IU49_RHIVS</name>